<accession>A0A4Y2LQT1</accession>
<feature type="compositionally biased region" description="Acidic residues" evidence="1">
    <location>
        <begin position="34"/>
        <end position="49"/>
    </location>
</feature>
<dbReference type="AlphaFoldDB" id="A0A4Y2LQT1"/>
<reference evidence="2 3" key="1">
    <citation type="journal article" date="2019" name="Sci. Rep.">
        <title>Orb-weaving spider Araneus ventricosus genome elucidates the spidroin gene catalogue.</title>
        <authorList>
            <person name="Kono N."/>
            <person name="Nakamura H."/>
            <person name="Ohtoshi R."/>
            <person name="Moran D.A.P."/>
            <person name="Shinohara A."/>
            <person name="Yoshida Y."/>
            <person name="Fujiwara M."/>
            <person name="Mori M."/>
            <person name="Tomita M."/>
            <person name="Arakawa K."/>
        </authorList>
    </citation>
    <scope>NUCLEOTIDE SEQUENCE [LARGE SCALE GENOMIC DNA]</scope>
</reference>
<dbReference type="EMBL" id="BGPR01006079">
    <property type="protein sequence ID" value="GBN15926.1"/>
    <property type="molecule type" value="Genomic_DNA"/>
</dbReference>
<gene>
    <name evidence="2" type="ORF">AVEN_56363_1</name>
</gene>
<comment type="caution">
    <text evidence="2">The sequence shown here is derived from an EMBL/GenBank/DDBJ whole genome shotgun (WGS) entry which is preliminary data.</text>
</comment>
<sequence>MNFKSLIASPAVCFADGVCFTEEARSPDLLLEDVDDHEGQEAEQEGAEDDEHHPGQPDLVLALGVLTHQGGGAGHSTAGGLGGRRGVGLHVLAALVHLQRNDGRLRISFQIYAEINICQNKFINSLVSRQSPSVRI</sequence>
<evidence type="ECO:0000313" key="2">
    <source>
        <dbReference type="EMBL" id="GBN15926.1"/>
    </source>
</evidence>
<organism evidence="2 3">
    <name type="scientific">Araneus ventricosus</name>
    <name type="common">Orbweaver spider</name>
    <name type="synonym">Epeira ventricosa</name>
    <dbReference type="NCBI Taxonomy" id="182803"/>
    <lineage>
        <taxon>Eukaryota</taxon>
        <taxon>Metazoa</taxon>
        <taxon>Ecdysozoa</taxon>
        <taxon>Arthropoda</taxon>
        <taxon>Chelicerata</taxon>
        <taxon>Arachnida</taxon>
        <taxon>Araneae</taxon>
        <taxon>Araneomorphae</taxon>
        <taxon>Entelegynae</taxon>
        <taxon>Araneoidea</taxon>
        <taxon>Araneidae</taxon>
        <taxon>Araneus</taxon>
    </lineage>
</organism>
<name>A0A4Y2LQT1_ARAVE</name>
<feature type="region of interest" description="Disordered" evidence="1">
    <location>
        <begin position="34"/>
        <end position="56"/>
    </location>
</feature>
<keyword evidence="3" id="KW-1185">Reference proteome</keyword>
<evidence type="ECO:0000313" key="3">
    <source>
        <dbReference type="Proteomes" id="UP000499080"/>
    </source>
</evidence>
<protein>
    <submittedName>
        <fullName evidence="2">Uncharacterized protein</fullName>
    </submittedName>
</protein>
<proteinExistence type="predicted"/>
<dbReference type="Proteomes" id="UP000499080">
    <property type="component" value="Unassembled WGS sequence"/>
</dbReference>
<evidence type="ECO:0000256" key="1">
    <source>
        <dbReference type="SAM" id="MobiDB-lite"/>
    </source>
</evidence>